<protein>
    <submittedName>
        <fullName evidence="1">Uncharacterized protein</fullName>
    </submittedName>
</protein>
<evidence type="ECO:0000313" key="1">
    <source>
        <dbReference type="EMBL" id="CAB5144898.1"/>
    </source>
</evidence>
<accession>A0A6J7W241</accession>
<sequence>MARATWTQNNFNGGEFSPLAYGRSDLAKYKNALATCLNYVPTSQGGLTRRPGTRYVAEVKNSANAVRLVTFEFSITQAYVLEFGPGYVRFYANDGQLQNAGTPYEVATPYGAGDLQGLSFTQSADVLYIAHPSYAPRKLVRAGALSWTLSTISFLDGPYLPVNTSSTTLVATGTTGTVTVTASSTAGINGGAGFLATDAGRLLRLKCSGLWLWGTIANVTNTTTITWTIASATGPLVPATATAQGNAAGGSILNATLLSAGGGYAAPPSVTIGGAGTGAIAYANIAAGVVTSVNMSVTGTGYGTGPVAFTLSAPAAITSTATSFWRLGVWGSYTTASGTVASYPSCVTFNQDRLLWAGSPMYPNRIDGSITSDYENMAPTQVDGLVVDSSALSFTLNSNNVNSINWMLSDEWGLLAGTATAEWIVAASSQQTAVTPTNITAKQTSKYGTSSVPPVKMGKATLFVQRAKRKIREMSYQFTLGTFQAPDISLVGEHLTKTGIKQMAATFAPQPILWIVRTDGTLVGMSYDKDQDICGWHQHQMGGFSDAAQTLPPVVESVAVMPAPDISRDEVWVVVQRYVNGSVKRYVEVMTKFWEDGDAVADAVFVDSSAVYNSTPTTTVSGLTWLAGQTASVLADGAVHPNVTVSLAGVATLARSASKVQIGLGYASSGKTMRIEAGGADGQAQGKLKRIHRAIMRLFQTVGMTVTPNTGVATVEPFRTSADRMDNPVALFTGDKRWAYEGSYELEGQVAWSQTDPLPSNVLMVAAQLETQDGG</sequence>
<name>A0A6J7W241_9CAUD</name>
<dbReference type="EMBL" id="LR798196">
    <property type="protein sequence ID" value="CAB5144898.1"/>
    <property type="molecule type" value="Genomic_DNA"/>
</dbReference>
<gene>
    <name evidence="1" type="ORF">UFOVP147_38</name>
</gene>
<reference evidence="1" key="1">
    <citation type="submission" date="2020-05" db="EMBL/GenBank/DDBJ databases">
        <authorList>
            <person name="Chiriac C."/>
            <person name="Salcher M."/>
            <person name="Ghai R."/>
            <person name="Kavagutti S V."/>
        </authorList>
    </citation>
    <scope>NUCLEOTIDE SEQUENCE</scope>
</reference>
<proteinExistence type="predicted"/>
<organism evidence="1">
    <name type="scientific">uncultured Caudovirales phage</name>
    <dbReference type="NCBI Taxonomy" id="2100421"/>
    <lineage>
        <taxon>Viruses</taxon>
        <taxon>Duplodnaviria</taxon>
        <taxon>Heunggongvirae</taxon>
        <taxon>Uroviricota</taxon>
        <taxon>Caudoviricetes</taxon>
        <taxon>Peduoviridae</taxon>
        <taxon>Maltschvirus</taxon>
        <taxon>Maltschvirus maltsch</taxon>
    </lineage>
</organism>